<evidence type="ECO:0000313" key="1">
    <source>
        <dbReference type="EMBL" id="ADE77050.1"/>
    </source>
</evidence>
<proteinExistence type="evidence at transcript level"/>
<dbReference type="EMBL" id="BT123750">
    <property type="protein sequence ID" value="ADE77050.1"/>
    <property type="molecule type" value="mRNA"/>
</dbReference>
<name>D5ABY1_PICSI</name>
<reference evidence="1" key="1">
    <citation type="submission" date="2010-04" db="EMBL/GenBank/DDBJ databases">
        <authorList>
            <person name="Reid K.E."/>
            <person name="Liao N."/>
            <person name="Chan S."/>
            <person name="Docking R."/>
            <person name="Taylor G."/>
            <person name="Moore R."/>
            <person name="Mayo M."/>
            <person name="Munro S."/>
            <person name="King J."/>
            <person name="Yanchuk A."/>
            <person name="Holt R."/>
            <person name="Jones S."/>
            <person name="Marra M."/>
            <person name="Ritland C.E."/>
            <person name="Ritland K."/>
            <person name="Bohlmann J."/>
        </authorList>
    </citation>
    <scope>NUCLEOTIDE SEQUENCE</scope>
    <source>
        <tissue evidence="1">Bud</tissue>
    </source>
</reference>
<sequence length="61" mass="6787">MISCYYSGVGKINRKDLVFRSSSNDPQFCGAAVWVGKPNGEILILFLRRAEGVTEVVFSFI</sequence>
<dbReference type="AlphaFoldDB" id="D5ABY1"/>
<organism evidence="1">
    <name type="scientific">Picea sitchensis</name>
    <name type="common">Sitka spruce</name>
    <name type="synonym">Pinus sitchensis</name>
    <dbReference type="NCBI Taxonomy" id="3332"/>
    <lineage>
        <taxon>Eukaryota</taxon>
        <taxon>Viridiplantae</taxon>
        <taxon>Streptophyta</taxon>
        <taxon>Embryophyta</taxon>
        <taxon>Tracheophyta</taxon>
        <taxon>Spermatophyta</taxon>
        <taxon>Pinopsida</taxon>
        <taxon>Pinidae</taxon>
        <taxon>Conifers I</taxon>
        <taxon>Pinales</taxon>
        <taxon>Pinaceae</taxon>
        <taxon>Picea</taxon>
    </lineage>
</organism>
<accession>D5ABY1</accession>
<protein>
    <submittedName>
        <fullName evidence="1">Uncharacterized protein</fullName>
    </submittedName>
</protein>